<reference evidence="1 2" key="1">
    <citation type="submission" date="2016-11" db="EMBL/GenBank/DDBJ databases">
        <title>The macronuclear genome of Stentor coeruleus: a giant cell with tiny introns.</title>
        <authorList>
            <person name="Slabodnick M."/>
            <person name="Ruby J.G."/>
            <person name="Reiff S.B."/>
            <person name="Swart E.C."/>
            <person name="Gosai S."/>
            <person name="Prabakaran S."/>
            <person name="Witkowska E."/>
            <person name="Larue G.E."/>
            <person name="Fisher S."/>
            <person name="Freeman R.M."/>
            <person name="Gunawardena J."/>
            <person name="Chu W."/>
            <person name="Stover N.A."/>
            <person name="Gregory B.D."/>
            <person name="Nowacki M."/>
            <person name="Derisi J."/>
            <person name="Roy S.W."/>
            <person name="Marshall W.F."/>
            <person name="Sood P."/>
        </authorList>
    </citation>
    <scope>NUCLEOTIDE SEQUENCE [LARGE SCALE GENOMIC DNA]</scope>
    <source>
        <strain evidence="1">WM001</strain>
    </source>
</reference>
<keyword evidence="2" id="KW-1185">Reference proteome</keyword>
<protein>
    <submittedName>
        <fullName evidence="1">Uncharacterized protein</fullName>
    </submittedName>
</protein>
<dbReference type="EMBL" id="MPUH01000862">
    <property type="protein sequence ID" value="OMJ72923.1"/>
    <property type="molecule type" value="Genomic_DNA"/>
</dbReference>
<comment type="caution">
    <text evidence="1">The sequence shown here is derived from an EMBL/GenBank/DDBJ whole genome shotgun (WGS) entry which is preliminary data.</text>
</comment>
<proteinExistence type="predicted"/>
<accession>A0A1R2B806</accession>
<dbReference type="Proteomes" id="UP000187209">
    <property type="component" value="Unassembled WGS sequence"/>
</dbReference>
<evidence type="ECO:0000313" key="1">
    <source>
        <dbReference type="EMBL" id="OMJ72923.1"/>
    </source>
</evidence>
<name>A0A1R2B806_9CILI</name>
<organism evidence="1 2">
    <name type="scientific">Stentor coeruleus</name>
    <dbReference type="NCBI Taxonomy" id="5963"/>
    <lineage>
        <taxon>Eukaryota</taxon>
        <taxon>Sar</taxon>
        <taxon>Alveolata</taxon>
        <taxon>Ciliophora</taxon>
        <taxon>Postciliodesmatophora</taxon>
        <taxon>Heterotrichea</taxon>
        <taxon>Heterotrichida</taxon>
        <taxon>Stentoridae</taxon>
        <taxon>Stentor</taxon>
    </lineage>
</organism>
<sequence length="100" mass="11161">MGCCVCNTVEVKKLELVIPNQLAKQVNPEFVDLSLSSDSEIPAKDIEDWRAFKTSRSISLNDSVGMLSTLLQSERKISFYSKPGSIVDSFVVTFPQNFNK</sequence>
<dbReference type="AlphaFoldDB" id="A0A1R2B806"/>
<gene>
    <name evidence="1" type="ORF">SteCoe_28515</name>
</gene>
<evidence type="ECO:0000313" key="2">
    <source>
        <dbReference type="Proteomes" id="UP000187209"/>
    </source>
</evidence>